<dbReference type="InterPro" id="IPR038765">
    <property type="entry name" value="Papain-like_cys_pep_sf"/>
</dbReference>
<proteinExistence type="predicted"/>
<evidence type="ECO:0000259" key="2">
    <source>
        <dbReference type="Pfam" id="PF05257"/>
    </source>
</evidence>
<dbReference type="Proteomes" id="UP000194761">
    <property type="component" value="Unassembled WGS sequence"/>
</dbReference>
<comment type="caution">
    <text evidence="3">The sequence shown here is derived from an EMBL/GenBank/DDBJ whole genome shotgun (WGS) entry which is preliminary data.</text>
</comment>
<evidence type="ECO:0000313" key="3">
    <source>
        <dbReference type="EMBL" id="OUC92014.1"/>
    </source>
</evidence>
<organism evidence="3 4">
    <name type="scientific">Streptosporangium minutum</name>
    <dbReference type="NCBI Taxonomy" id="569862"/>
    <lineage>
        <taxon>Bacteria</taxon>
        <taxon>Bacillati</taxon>
        <taxon>Actinomycetota</taxon>
        <taxon>Actinomycetes</taxon>
        <taxon>Streptosporangiales</taxon>
        <taxon>Streptosporangiaceae</taxon>
        <taxon>Streptosporangium</taxon>
    </lineage>
</organism>
<evidence type="ECO:0000256" key="1">
    <source>
        <dbReference type="SAM" id="MobiDB-lite"/>
    </source>
</evidence>
<reference evidence="3 4" key="1">
    <citation type="submission" date="2017-05" db="EMBL/GenBank/DDBJ databases">
        <title>Biotechnological potential of actinobacteria isolated from South African environments.</title>
        <authorList>
            <person name="Le Roes-Hill M."/>
            <person name="Prins A."/>
            <person name="Durrell K.A."/>
        </authorList>
    </citation>
    <scope>NUCLEOTIDE SEQUENCE [LARGE SCALE GENOMIC DNA]</scope>
    <source>
        <strain evidence="3">M26</strain>
    </source>
</reference>
<feature type="region of interest" description="Disordered" evidence="1">
    <location>
        <begin position="237"/>
        <end position="356"/>
    </location>
</feature>
<dbReference type="SUPFAM" id="SSF54001">
    <property type="entry name" value="Cysteine proteinases"/>
    <property type="match status" value="1"/>
</dbReference>
<evidence type="ECO:0000313" key="4">
    <source>
        <dbReference type="Proteomes" id="UP000194761"/>
    </source>
</evidence>
<dbReference type="AlphaFoldDB" id="A0A243RBH6"/>
<gene>
    <name evidence="3" type="ORF">CA984_31615</name>
</gene>
<keyword evidence="4" id="KW-1185">Reference proteome</keyword>
<dbReference type="EMBL" id="NGFP01000191">
    <property type="protein sequence ID" value="OUC92014.1"/>
    <property type="molecule type" value="Genomic_DNA"/>
</dbReference>
<feature type="domain" description="Peptidase C51" evidence="2">
    <location>
        <begin position="50"/>
        <end position="134"/>
    </location>
</feature>
<dbReference type="InterPro" id="IPR007921">
    <property type="entry name" value="CHAP_dom"/>
</dbReference>
<accession>A0A243RBH6</accession>
<sequence length="411" mass="42559">MDGVLTGVDPIGENLLRVMEPELGYREQAGQRTTFGEWYSTNVVKDPQYRTAPWCDMVIAWAAGKAGVEDSVGQFAWTPSHARWFETRDAWSGEPEPGALVFFDWSGGKDIKGIDHVGVVERVEGGTLHTIEGNVDGVWLKRKTRDESKVVGYGLPRKVKEGLTGGDAPVPVTAGRVEAGAAAAGRTEAGAAAAGSVTGRPETPPIPMEATPVAGALLLVLGAALVLSRRRPRIPAAGGALAPAPLPPSLPADSRSRVQAGGRHRRRGPGPETVPGPSTRTSPGPGVAVALRPGVETPPGPAVKTPLRPSMETSPEPGVKTPLPSSMETSPGPAVETPLRPSMETSPGPAVKTPLRPSVETALGSGLDLSGSPAGVNGPRQAVRHMYRRAGGGAGPARPAGTRAGRRPYSS</sequence>
<dbReference type="Pfam" id="PF05257">
    <property type="entry name" value="CHAP"/>
    <property type="match status" value="1"/>
</dbReference>
<feature type="compositionally biased region" description="Low complexity" evidence="1">
    <location>
        <begin position="270"/>
        <end position="287"/>
    </location>
</feature>
<feature type="region of interest" description="Disordered" evidence="1">
    <location>
        <begin position="389"/>
        <end position="411"/>
    </location>
</feature>
<name>A0A243RBH6_9ACTN</name>
<protein>
    <recommendedName>
        <fullName evidence="2">Peptidase C51 domain-containing protein</fullName>
    </recommendedName>
</protein>